<keyword evidence="5 13" id="KW-0963">Cytoplasm</keyword>
<dbReference type="OrthoDB" id="9814580at2"/>
<dbReference type="STRING" id="1612202.SAMN05421734_10199"/>
<dbReference type="GO" id="GO:0000049">
    <property type="term" value="F:tRNA binding"/>
    <property type="evidence" value="ECO:0007669"/>
    <property type="project" value="TreeGrafter"/>
</dbReference>
<dbReference type="GO" id="GO:0005737">
    <property type="term" value="C:cytoplasm"/>
    <property type="evidence" value="ECO:0007669"/>
    <property type="project" value="UniProtKB-SubCell"/>
</dbReference>
<feature type="binding site" evidence="14">
    <location>
        <position position="140"/>
    </location>
    <ligand>
        <name>L-threonine</name>
        <dbReference type="ChEBI" id="CHEBI:57926"/>
    </ligand>
</feature>
<gene>
    <name evidence="16" type="ORF">SAMN05421734_10199</name>
</gene>
<dbReference type="NCBIfam" id="TIGR00057">
    <property type="entry name" value="L-threonylcarbamoyladenylate synthase"/>
    <property type="match status" value="1"/>
</dbReference>
<keyword evidence="8 13" id="KW-0548">Nucleotidyltransferase</keyword>
<dbReference type="InterPro" id="IPR038385">
    <property type="entry name" value="Sua5/YwlC_C"/>
</dbReference>
<name>A0A1G6GI10_9BACI</name>
<keyword evidence="10 13" id="KW-0067">ATP-binding</keyword>
<feature type="binding site" evidence="14">
    <location>
        <position position="120"/>
    </location>
    <ligand>
        <name>L-threonine</name>
        <dbReference type="ChEBI" id="CHEBI:57926"/>
    </ligand>
</feature>
<feature type="binding site" evidence="14">
    <location>
        <position position="66"/>
    </location>
    <ligand>
        <name>L-threonine</name>
        <dbReference type="ChEBI" id="CHEBI:57926"/>
    </ligand>
</feature>
<dbReference type="PANTHER" id="PTHR17490">
    <property type="entry name" value="SUA5"/>
    <property type="match status" value="1"/>
</dbReference>
<keyword evidence="9 13" id="KW-0547">Nucleotide-binding</keyword>
<evidence type="ECO:0000256" key="4">
    <source>
        <dbReference type="ARBA" id="ARBA00015492"/>
    </source>
</evidence>
<feature type="binding site" evidence="14">
    <location>
        <position position="61"/>
    </location>
    <ligand>
        <name>ATP</name>
        <dbReference type="ChEBI" id="CHEBI:30616"/>
    </ligand>
</feature>
<organism evidence="16 17">
    <name type="scientific">Pelagirhabdus alkalitolerans</name>
    <dbReference type="NCBI Taxonomy" id="1612202"/>
    <lineage>
        <taxon>Bacteria</taxon>
        <taxon>Bacillati</taxon>
        <taxon>Bacillota</taxon>
        <taxon>Bacilli</taxon>
        <taxon>Bacillales</taxon>
        <taxon>Bacillaceae</taxon>
        <taxon>Pelagirhabdus</taxon>
    </lineage>
</organism>
<dbReference type="Gene3D" id="3.90.870.10">
    <property type="entry name" value="DHBP synthase"/>
    <property type="match status" value="1"/>
</dbReference>
<feature type="binding site" evidence="14">
    <location>
        <position position="116"/>
    </location>
    <ligand>
        <name>ATP</name>
        <dbReference type="ChEBI" id="CHEBI:30616"/>
    </ligand>
</feature>
<comment type="subcellular location">
    <subcellularLocation>
        <location evidence="1 13">Cytoplasm</location>
    </subcellularLocation>
</comment>
<feature type="binding site" evidence="14">
    <location>
        <position position="150"/>
    </location>
    <ligand>
        <name>ATP</name>
        <dbReference type="ChEBI" id="CHEBI:30616"/>
    </ligand>
</feature>
<dbReference type="InterPro" id="IPR050156">
    <property type="entry name" value="TC-AMP_synthase_SUA5"/>
</dbReference>
<evidence type="ECO:0000256" key="2">
    <source>
        <dbReference type="ARBA" id="ARBA00007663"/>
    </source>
</evidence>
<protein>
    <recommendedName>
        <fullName evidence="4 13">Threonylcarbamoyl-AMP synthase</fullName>
        <shortName evidence="13">TC-AMP synthase</shortName>
        <ecNumber evidence="3 13">2.7.7.87</ecNumber>
    </recommendedName>
    <alternativeName>
        <fullName evidence="11 13">L-threonylcarbamoyladenylate synthase</fullName>
    </alternativeName>
</protein>
<comment type="similarity">
    <text evidence="2 13">Belongs to the SUA5 family.</text>
</comment>
<sequence length="344" mass="37634">MTKSTNYLIWDDEAINICSELLKKGEVVAFPTETVYGLGADATNDEAVKKIFEAKGRPADNPLIVHVASQEQMAQYVDHIPKVAKQLLDAFTPGPLTVILPSNGLISPFVTAGLETIGLRIPEHPAALELIEKANLPIAAPSANLSGKTSPTSAIHVYQDLDKRISAILDGGVTGVGVESTVVDCTTDVPRILRPGGITRLEIEAVLDQVIEDATVDDDINKPQAPGMKYNHYEPAVPLVLVKGDPDFFQEKIDEYKQMGKKVGVLASEERSTQLNVEKIETCGTLSDLSTVARDLYQVLRRFKETDVDLILAEYFPEEAVGYAIMNRLKKAATYIELKETMKK</sequence>
<dbReference type="Pfam" id="PF01300">
    <property type="entry name" value="Sua5_yciO_yrdC"/>
    <property type="match status" value="1"/>
</dbReference>
<dbReference type="InterPro" id="IPR017945">
    <property type="entry name" value="DHBP_synth_RibB-like_a/b_dom"/>
</dbReference>
<evidence type="ECO:0000256" key="3">
    <source>
        <dbReference type="ARBA" id="ARBA00012584"/>
    </source>
</evidence>
<dbReference type="PANTHER" id="PTHR17490:SF16">
    <property type="entry name" value="THREONYLCARBAMOYL-AMP SYNTHASE"/>
    <property type="match status" value="1"/>
</dbReference>
<evidence type="ECO:0000259" key="15">
    <source>
        <dbReference type="PROSITE" id="PS51163"/>
    </source>
</evidence>
<dbReference type="RefSeq" id="WP_090791709.1">
    <property type="nucleotide sequence ID" value="NZ_FMYI01000001.1"/>
</dbReference>
<dbReference type="GO" id="GO:0005524">
    <property type="term" value="F:ATP binding"/>
    <property type="evidence" value="ECO:0007669"/>
    <property type="project" value="UniProtKB-UniRule"/>
</dbReference>
<evidence type="ECO:0000256" key="1">
    <source>
        <dbReference type="ARBA" id="ARBA00004496"/>
    </source>
</evidence>
<dbReference type="AlphaFoldDB" id="A0A1G6GI10"/>
<accession>A0A1G6GI10</accession>
<feature type="binding site" evidence="14">
    <location>
        <position position="233"/>
    </location>
    <ligand>
        <name>ATP</name>
        <dbReference type="ChEBI" id="CHEBI:30616"/>
    </ligand>
</feature>
<evidence type="ECO:0000256" key="7">
    <source>
        <dbReference type="ARBA" id="ARBA00022694"/>
    </source>
</evidence>
<dbReference type="Proteomes" id="UP000242949">
    <property type="component" value="Unassembled WGS sequence"/>
</dbReference>
<dbReference type="PROSITE" id="PS51163">
    <property type="entry name" value="YRDC"/>
    <property type="match status" value="1"/>
</dbReference>
<evidence type="ECO:0000256" key="13">
    <source>
        <dbReference type="PIRNR" id="PIRNR004930"/>
    </source>
</evidence>
<dbReference type="EMBL" id="FMYI01000001">
    <property type="protein sequence ID" value="SDB81483.1"/>
    <property type="molecule type" value="Genomic_DNA"/>
</dbReference>
<feature type="domain" description="YrdC-like" evidence="15">
    <location>
        <begin position="12"/>
        <end position="198"/>
    </location>
</feature>
<dbReference type="GO" id="GO:0008033">
    <property type="term" value="P:tRNA processing"/>
    <property type="evidence" value="ECO:0007669"/>
    <property type="project" value="UniProtKB-KW"/>
</dbReference>
<feature type="binding site" evidence="14">
    <location>
        <position position="57"/>
    </location>
    <ligand>
        <name>ATP</name>
        <dbReference type="ChEBI" id="CHEBI:30616"/>
    </ligand>
</feature>
<feature type="binding site" evidence="14">
    <location>
        <position position="180"/>
    </location>
    <ligand>
        <name>L-threonine</name>
        <dbReference type="ChEBI" id="CHEBI:57926"/>
    </ligand>
</feature>
<evidence type="ECO:0000256" key="12">
    <source>
        <dbReference type="ARBA" id="ARBA00048366"/>
    </source>
</evidence>
<evidence type="ECO:0000313" key="16">
    <source>
        <dbReference type="EMBL" id="SDB81483.1"/>
    </source>
</evidence>
<proteinExistence type="inferred from homology"/>
<keyword evidence="7 13" id="KW-0819">tRNA processing</keyword>
<feature type="binding site" evidence="14">
    <location>
        <position position="142"/>
    </location>
    <ligand>
        <name>L-threonine</name>
        <dbReference type="ChEBI" id="CHEBI:57926"/>
    </ligand>
</feature>
<dbReference type="GO" id="GO:0061710">
    <property type="term" value="F:L-threonylcarbamoyladenylate synthase"/>
    <property type="evidence" value="ECO:0007669"/>
    <property type="project" value="UniProtKB-EC"/>
</dbReference>
<dbReference type="Pfam" id="PF03481">
    <property type="entry name" value="Sua5_C"/>
    <property type="match status" value="1"/>
</dbReference>
<dbReference type="InterPro" id="IPR010923">
    <property type="entry name" value="T(6)A37_SUA5"/>
</dbReference>
<dbReference type="SUPFAM" id="SSF55821">
    <property type="entry name" value="YrdC/RibB"/>
    <property type="match status" value="1"/>
</dbReference>
<keyword evidence="6 13" id="KW-0808">Transferase</keyword>
<evidence type="ECO:0000256" key="8">
    <source>
        <dbReference type="ARBA" id="ARBA00022695"/>
    </source>
</evidence>
<evidence type="ECO:0000256" key="9">
    <source>
        <dbReference type="ARBA" id="ARBA00022741"/>
    </source>
</evidence>
<evidence type="ECO:0000256" key="6">
    <source>
        <dbReference type="ARBA" id="ARBA00022679"/>
    </source>
</evidence>
<dbReference type="GO" id="GO:0003725">
    <property type="term" value="F:double-stranded RNA binding"/>
    <property type="evidence" value="ECO:0007669"/>
    <property type="project" value="UniProtKB-UniRule"/>
</dbReference>
<evidence type="ECO:0000313" key="17">
    <source>
        <dbReference type="Proteomes" id="UP000242949"/>
    </source>
</evidence>
<dbReference type="FunFam" id="3.90.870.10:FF:000008">
    <property type="entry name" value="Threonylcarbamoyl-AMP synthase"/>
    <property type="match status" value="1"/>
</dbReference>
<dbReference type="FunFam" id="3.40.50.11030:FF:000001">
    <property type="entry name" value="Threonylcarbamoyl-AMP synthase"/>
    <property type="match status" value="1"/>
</dbReference>
<dbReference type="Gene3D" id="3.40.50.11030">
    <property type="entry name" value="Threonylcarbamoyl-AMP synthase, C-terminal domain"/>
    <property type="match status" value="1"/>
</dbReference>
<dbReference type="EC" id="2.7.7.87" evidence="3 13"/>
<keyword evidence="17" id="KW-1185">Reference proteome</keyword>
<feature type="binding site" evidence="14">
    <location>
        <position position="34"/>
    </location>
    <ligand>
        <name>L-threonine</name>
        <dbReference type="ChEBI" id="CHEBI:57926"/>
    </ligand>
</feature>
<reference evidence="17" key="1">
    <citation type="submission" date="2016-09" db="EMBL/GenBank/DDBJ databases">
        <authorList>
            <person name="Varghese N."/>
            <person name="Submissions S."/>
        </authorList>
    </citation>
    <scope>NUCLEOTIDE SEQUENCE [LARGE SCALE GENOMIC DNA]</scope>
    <source>
        <strain evidence="17">S5</strain>
    </source>
</reference>
<dbReference type="InterPro" id="IPR006070">
    <property type="entry name" value="Sua5-like_dom"/>
</dbReference>
<dbReference type="GO" id="GO:0006450">
    <property type="term" value="P:regulation of translational fidelity"/>
    <property type="evidence" value="ECO:0007669"/>
    <property type="project" value="TreeGrafter"/>
</dbReference>
<dbReference type="InterPro" id="IPR005145">
    <property type="entry name" value="Sua5_C"/>
</dbReference>
<evidence type="ECO:0000256" key="10">
    <source>
        <dbReference type="ARBA" id="ARBA00022840"/>
    </source>
</evidence>
<evidence type="ECO:0000256" key="14">
    <source>
        <dbReference type="PIRSR" id="PIRSR004930-1"/>
    </source>
</evidence>
<evidence type="ECO:0000256" key="11">
    <source>
        <dbReference type="ARBA" id="ARBA00029774"/>
    </source>
</evidence>
<evidence type="ECO:0000256" key="5">
    <source>
        <dbReference type="ARBA" id="ARBA00022490"/>
    </source>
</evidence>
<dbReference type="PIRSF" id="PIRSF004930">
    <property type="entry name" value="Tln_factor_SUA5"/>
    <property type="match status" value="1"/>
</dbReference>
<feature type="binding site" evidence="14">
    <location>
        <position position="194"/>
    </location>
    <ligand>
        <name>ATP</name>
        <dbReference type="ChEBI" id="CHEBI:30616"/>
    </ligand>
</feature>
<comment type="function">
    <text evidence="13">Required for the formation of a threonylcarbamoyl group on adenosine at position 37 (t(6)A37) in tRNAs that read codons beginning with adenine.</text>
</comment>
<comment type="catalytic activity">
    <reaction evidence="12 13">
        <text>L-threonine + hydrogencarbonate + ATP = L-threonylcarbamoyladenylate + diphosphate + H2O</text>
        <dbReference type="Rhea" id="RHEA:36407"/>
        <dbReference type="ChEBI" id="CHEBI:15377"/>
        <dbReference type="ChEBI" id="CHEBI:17544"/>
        <dbReference type="ChEBI" id="CHEBI:30616"/>
        <dbReference type="ChEBI" id="CHEBI:33019"/>
        <dbReference type="ChEBI" id="CHEBI:57926"/>
        <dbReference type="ChEBI" id="CHEBI:73682"/>
        <dbReference type="EC" id="2.7.7.87"/>
    </reaction>
</comment>